<gene>
    <name evidence="4" type="ORF">GALMADRAFT_1353340</name>
</gene>
<proteinExistence type="inferred from homology"/>
<name>A0A067SQ65_GALM3</name>
<organism evidence="4 5">
    <name type="scientific">Galerina marginata (strain CBS 339.88)</name>
    <dbReference type="NCBI Taxonomy" id="685588"/>
    <lineage>
        <taxon>Eukaryota</taxon>
        <taxon>Fungi</taxon>
        <taxon>Dikarya</taxon>
        <taxon>Basidiomycota</taxon>
        <taxon>Agaricomycotina</taxon>
        <taxon>Agaricomycetes</taxon>
        <taxon>Agaricomycetidae</taxon>
        <taxon>Agaricales</taxon>
        <taxon>Agaricineae</taxon>
        <taxon>Strophariaceae</taxon>
        <taxon>Galerina</taxon>
    </lineage>
</organism>
<keyword evidence="2" id="KW-0560">Oxidoreductase</keyword>
<comment type="pathway">
    <text evidence="1">Mycotoxin biosynthesis.</text>
</comment>
<evidence type="ECO:0000313" key="4">
    <source>
        <dbReference type="EMBL" id="KDR68913.1"/>
    </source>
</evidence>
<reference evidence="5" key="1">
    <citation type="journal article" date="2014" name="Proc. Natl. Acad. Sci. U.S.A.">
        <title>Extensive sampling of basidiomycete genomes demonstrates inadequacy of the white-rot/brown-rot paradigm for wood decay fungi.</title>
        <authorList>
            <person name="Riley R."/>
            <person name="Salamov A.A."/>
            <person name="Brown D.W."/>
            <person name="Nagy L.G."/>
            <person name="Floudas D."/>
            <person name="Held B.W."/>
            <person name="Levasseur A."/>
            <person name="Lombard V."/>
            <person name="Morin E."/>
            <person name="Otillar R."/>
            <person name="Lindquist E.A."/>
            <person name="Sun H."/>
            <person name="LaButti K.M."/>
            <person name="Schmutz J."/>
            <person name="Jabbour D."/>
            <person name="Luo H."/>
            <person name="Baker S.E."/>
            <person name="Pisabarro A.G."/>
            <person name="Walton J.D."/>
            <person name="Blanchette R.A."/>
            <person name="Henrissat B."/>
            <person name="Martin F."/>
            <person name="Cullen D."/>
            <person name="Hibbett D.S."/>
            <person name="Grigoriev I.V."/>
        </authorList>
    </citation>
    <scope>NUCLEOTIDE SEQUENCE [LARGE SCALE GENOMIC DNA]</scope>
    <source>
        <strain evidence="5">CBS 339.88</strain>
    </source>
</reference>
<dbReference type="PANTHER" id="PTHR33365:SF11">
    <property type="entry name" value="TAT PATHWAY SIGNAL SEQUENCE"/>
    <property type="match status" value="1"/>
</dbReference>
<evidence type="ECO:0000256" key="3">
    <source>
        <dbReference type="ARBA" id="ARBA00035112"/>
    </source>
</evidence>
<protein>
    <submittedName>
        <fullName evidence="4">Uncharacterized protein</fullName>
    </submittedName>
</protein>
<dbReference type="Proteomes" id="UP000027222">
    <property type="component" value="Unassembled WGS sequence"/>
</dbReference>
<evidence type="ECO:0000256" key="1">
    <source>
        <dbReference type="ARBA" id="ARBA00004685"/>
    </source>
</evidence>
<dbReference type="AlphaFoldDB" id="A0A067SQ65"/>
<dbReference type="Pfam" id="PF11807">
    <property type="entry name" value="UstYa"/>
    <property type="match status" value="1"/>
</dbReference>
<evidence type="ECO:0000313" key="5">
    <source>
        <dbReference type="Proteomes" id="UP000027222"/>
    </source>
</evidence>
<dbReference type="GO" id="GO:0016491">
    <property type="term" value="F:oxidoreductase activity"/>
    <property type="evidence" value="ECO:0007669"/>
    <property type="project" value="UniProtKB-KW"/>
</dbReference>
<sequence length="183" mass="21037">MSIHRWVEVCKFKHFVEDNPHCERLPIRLQDVSMTVQENHQFSLIDDKAWAATLPGQRGFVRLGPKGRSFSLALYHQLHCVNAIRFSYTVARDGLITDPKVLKSKVGHDNHCFQFIRQNILCRADSTPITLSRHNQTLSGAGFGARHRCKNWAQVREFVIENDVKWAGKPDLMEGDILMLDNE</sequence>
<accession>A0A067SQ65</accession>
<dbReference type="InterPro" id="IPR021765">
    <property type="entry name" value="UstYa-like"/>
</dbReference>
<dbReference type="GO" id="GO:0043386">
    <property type="term" value="P:mycotoxin biosynthetic process"/>
    <property type="evidence" value="ECO:0007669"/>
    <property type="project" value="InterPro"/>
</dbReference>
<comment type="similarity">
    <text evidence="3">Belongs to the ustYa family.</text>
</comment>
<keyword evidence="5" id="KW-1185">Reference proteome</keyword>
<dbReference type="EMBL" id="KL142405">
    <property type="protein sequence ID" value="KDR68913.1"/>
    <property type="molecule type" value="Genomic_DNA"/>
</dbReference>
<dbReference type="HOGENOM" id="CLU_042941_8_3_1"/>
<dbReference type="STRING" id="685588.A0A067SQ65"/>
<evidence type="ECO:0000256" key="2">
    <source>
        <dbReference type="ARBA" id="ARBA00023002"/>
    </source>
</evidence>
<dbReference type="OrthoDB" id="3687641at2759"/>
<dbReference type="PANTHER" id="PTHR33365">
    <property type="entry name" value="YALI0B05434P"/>
    <property type="match status" value="1"/>
</dbReference>